<dbReference type="EMBL" id="OZ034820">
    <property type="protein sequence ID" value="CAL1401632.1"/>
    <property type="molecule type" value="Genomic_DNA"/>
</dbReference>
<sequence length="103" mass="10826">MASATSSESDSATYHISSWIESRNRFFDPLAHALGGFPPLGHVGVYLKPCSDPVVSRPTSSMGISFSNSAVAAKGLARFLACCVPLSALSLGEEDAERGLRIP</sequence>
<gene>
    <name evidence="1" type="ORF">LTRI10_LOCUS41678</name>
</gene>
<accession>A0AAV2FUJ9</accession>
<reference evidence="1 2" key="1">
    <citation type="submission" date="2024-04" db="EMBL/GenBank/DDBJ databases">
        <authorList>
            <person name="Fracassetti M."/>
        </authorList>
    </citation>
    <scope>NUCLEOTIDE SEQUENCE [LARGE SCALE GENOMIC DNA]</scope>
</reference>
<dbReference type="AlphaFoldDB" id="A0AAV2FUJ9"/>
<dbReference type="Proteomes" id="UP001497516">
    <property type="component" value="Chromosome 7"/>
</dbReference>
<protein>
    <submittedName>
        <fullName evidence="1">Uncharacterized protein</fullName>
    </submittedName>
</protein>
<evidence type="ECO:0000313" key="2">
    <source>
        <dbReference type="Proteomes" id="UP001497516"/>
    </source>
</evidence>
<keyword evidence="2" id="KW-1185">Reference proteome</keyword>
<evidence type="ECO:0000313" key="1">
    <source>
        <dbReference type="EMBL" id="CAL1401632.1"/>
    </source>
</evidence>
<organism evidence="1 2">
    <name type="scientific">Linum trigynum</name>
    <dbReference type="NCBI Taxonomy" id="586398"/>
    <lineage>
        <taxon>Eukaryota</taxon>
        <taxon>Viridiplantae</taxon>
        <taxon>Streptophyta</taxon>
        <taxon>Embryophyta</taxon>
        <taxon>Tracheophyta</taxon>
        <taxon>Spermatophyta</taxon>
        <taxon>Magnoliopsida</taxon>
        <taxon>eudicotyledons</taxon>
        <taxon>Gunneridae</taxon>
        <taxon>Pentapetalae</taxon>
        <taxon>rosids</taxon>
        <taxon>fabids</taxon>
        <taxon>Malpighiales</taxon>
        <taxon>Linaceae</taxon>
        <taxon>Linum</taxon>
    </lineage>
</organism>
<proteinExistence type="predicted"/>
<name>A0AAV2FUJ9_9ROSI</name>